<dbReference type="GeneID" id="8249782"/>
<feature type="non-terminal residue" evidence="5">
    <location>
        <position position="1"/>
    </location>
</feature>
<dbReference type="GO" id="GO:0005739">
    <property type="term" value="C:mitochondrion"/>
    <property type="evidence" value="ECO:0007669"/>
    <property type="project" value="TreeGrafter"/>
</dbReference>
<dbReference type="InParanoid" id="C1EJ14"/>
<keyword evidence="3" id="KW-1133">Transmembrane helix</keyword>
<evidence type="ECO:0000313" key="5">
    <source>
        <dbReference type="EMBL" id="ACO67957.1"/>
    </source>
</evidence>
<dbReference type="Proteomes" id="UP000002009">
    <property type="component" value="Chromosome 16"/>
</dbReference>
<protein>
    <submittedName>
        <fullName evidence="5">Uncharacterized protein</fullName>
    </submittedName>
</protein>
<dbReference type="eggNOG" id="KOG4619">
    <property type="taxonomic scope" value="Eukaryota"/>
</dbReference>
<dbReference type="KEGG" id="mis:MICPUN_74385"/>
<keyword evidence="4" id="KW-0472">Membrane</keyword>
<dbReference type="OrthoDB" id="430821at2759"/>
<dbReference type="Pfam" id="PF10507">
    <property type="entry name" value="TMEM65"/>
    <property type="match status" value="1"/>
</dbReference>
<dbReference type="RefSeq" id="XP_002506699.1">
    <property type="nucleotide sequence ID" value="XM_002506653.1"/>
</dbReference>
<reference evidence="5 6" key="1">
    <citation type="journal article" date="2009" name="Science">
        <title>Green evolution and dynamic adaptations revealed by genomes of the marine picoeukaryotes Micromonas.</title>
        <authorList>
            <person name="Worden A.Z."/>
            <person name="Lee J.H."/>
            <person name="Mock T."/>
            <person name="Rouze P."/>
            <person name="Simmons M.P."/>
            <person name="Aerts A.L."/>
            <person name="Allen A.E."/>
            <person name="Cuvelier M.L."/>
            <person name="Derelle E."/>
            <person name="Everett M.V."/>
            <person name="Foulon E."/>
            <person name="Grimwood J."/>
            <person name="Gundlach H."/>
            <person name="Henrissat B."/>
            <person name="Napoli C."/>
            <person name="McDonald S.M."/>
            <person name="Parker M.S."/>
            <person name="Rombauts S."/>
            <person name="Salamov A."/>
            <person name="Von Dassow P."/>
            <person name="Badger J.H."/>
            <person name="Coutinho P.M."/>
            <person name="Demir E."/>
            <person name="Dubchak I."/>
            <person name="Gentemann C."/>
            <person name="Eikrem W."/>
            <person name="Gready J.E."/>
            <person name="John U."/>
            <person name="Lanier W."/>
            <person name="Lindquist E.A."/>
            <person name="Lucas S."/>
            <person name="Mayer K.F."/>
            <person name="Moreau H."/>
            <person name="Not F."/>
            <person name="Otillar R."/>
            <person name="Panaud O."/>
            <person name="Pangilinan J."/>
            <person name="Paulsen I."/>
            <person name="Piegu B."/>
            <person name="Poliakov A."/>
            <person name="Robbens S."/>
            <person name="Schmutz J."/>
            <person name="Toulza E."/>
            <person name="Wyss T."/>
            <person name="Zelensky A."/>
            <person name="Zhou K."/>
            <person name="Armbrust E.V."/>
            <person name="Bhattacharya D."/>
            <person name="Goodenough U.W."/>
            <person name="Van de Peer Y."/>
            <person name="Grigoriev I.V."/>
        </authorList>
    </citation>
    <scope>NUCLEOTIDE SEQUENCE [LARGE SCALE GENOMIC DNA]</scope>
    <source>
        <strain evidence="6">RCC299 / NOUM17</strain>
    </source>
</reference>
<dbReference type="InterPro" id="IPR019537">
    <property type="entry name" value="TMEM65"/>
</dbReference>
<proteinExistence type="predicted"/>
<dbReference type="OMA" id="MMRVTRM"/>
<evidence type="ECO:0000256" key="1">
    <source>
        <dbReference type="ARBA" id="ARBA00004141"/>
    </source>
</evidence>
<comment type="subcellular location">
    <subcellularLocation>
        <location evidence="1">Membrane</location>
        <topology evidence="1">Multi-pass membrane protein</topology>
    </subcellularLocation>
</comment>
<dbReference type="GO" id="GO:0016020">
    <property type="term" value="C:membrane"/>
    <property type="evidence" value="ECO:0007669"/>
    <property type="project" value="UniProtKB-SubCell"/>
</dbReference>
<dbReference type="PANTHER" id="PTHR21706:SF15">
    <property type="entry name" value="TRANSMEMBRANE PROTEIN 65"/>
    <property type="match status" value="1"/>
</dbReference>
<keyword evidence="2" id="KW-0812">Transmembrane</keyword>
<evidence type="ECO:0000256" key="3">
    <source>
        <dbReference type="ARBA" id="ARBA00022989"/>
    </source>
</evidence>
<accession>C1EJ14</accession>
<dbReference type="EMBL" id="CP001334">
    <property type="protein sequence ID" value="ACO67957.1"/>
    <property type="molecule type" value="Genomic_DNA"/>
</dbReference>
<sequence length="109" mass="11207">VFNAVPFVAFGFIDNTVLIYAGDAIDNSVGVAFGLSSLAAAAMGQIFSDTSGVLFGGAIEAWVLRAGFAQPVLTAEQNMMRVTRMTSTAGKVCGVVTGCCLGLLNLLLI</sequence>
<name>C1EJ14_MICCC</name>
<evidence type="ECO:0000256" key="4">
    <source>
        <dbReference type="ARBA" id="ARBA00023136"/>
    </source>
</evidence>
<evidence type="ECO:0000256" key="2">
    <source>
        <dbReference type="ARBA" id="ARBA00022692"/>
    </source>
</evidence>
<feature type="non-terminal residue" evidence="5">
    <location>
        <position position="109"/>
    </location>
</feature>
<evidence type="ECO:0000313" key="6">
    <source>
        <dbReference type="Proteomes" id="UP000002009"/>
    </source>
</evidence>
<dbReference type="AlphaFoldDB" id="C1EJ14"/>
<keyword evidence="6" id="KW-1185">Reference proteome</keyword>
<gene>
    <name evidence="5" type="ORF">MICPUN_74385</name>
</gene>
<organism evidence="5 6">
    <name type="scientific">Micromonas commoda (strain RCC299 / NOUM17 / CCMP2709)</name>
    <name type="common">Picoplanktonic green alga</name>
    <dbReference type="NCBI Taxonomy" id="296587"/>
    <lineage>
        <taxon>Eukaryota</taxon>
        <taxon>Viridiplantae</taxon>
        <taxon>Chlorophyta</taxon>
        <taxon>Mamiellophyceae</taxon>
        <taxon>Mamiellales</taxon>
        <taxon>Mamiellaceae</taxon>
        <taxon>Micromonas</taxon>
    </lineage>
</organism>
<dbReference type="PANTHER" id="PTHR21706">
    <property type="entry name" value="TRANSMEMBRANE PROTEIN 65"/>
    <property type="match status" value="1"/>
</dbReference>